<evidence type="ECO:0000313" key="5">
    <source>
        <dbReference type="Proteomes" id="UP001165367"/>
    </source>
</evidence>
<keyword evidence="3" id="KW-0949">S-adenosyl-L-methionine</keyword>
<proteinExistence type="predicted"/>
<comment type="caution">
    <text evidence="4">The sequence shown here is derived from an EMBL/GenBank/DDBJ whole genome shotgun (WGS) entry which is preliminary data.</text>
</comment>
<evidence type="ECO:0000256" key="3">
    <source>
        <dbReference type="ARBA" id="ARBA00022691"/>
    </source>
</evidence>
<dbReference type="SUPFAM" id="SSF53335">
    <property type="entry name" value="S-adenosyl-L-methionine-dependent methyltransferases"/>
    <property type="match status" value="1"/>
</dbReference>
<keyword evidence="2" id="KW-0808">Transferase</keyword>
<gene>
    <name evidence="4" type="ORF">LZZ85_00840</name>
</gene>
<dbReference type="InterPro" id="IPR012327">
    <property type="entry name" value="MeTrfase_D12"/>
</dbReference>
<dbReference type="GO" id="GO:0008168">
    <property type="term" value="F:methyltransferase activity"/>
    <property type="evidence" value="ECO:0007669"/>
    <property type="project" value="UniProtKB-KW"/>
</dbReference>
<protein>
    <submittedName>
        <fullName evidence="4">DNA adenine methylase</fullName>
    </submittedName>
</protein>
<accession>A0ABS9KKG1</accession>
<keyword evidence="1 4" id="KW-0489">Methyltransferase</keyword>
<dbReference type="Pfam" id="PF02086">
    <property type="entry name" value="MethyltransfD12"/>
    <property type="match status" value="2"/>
</dbReference>
<dbReference type="Proteomes" id="UP001165367">
    <property type="component" value="Unassembled WGS sequence"/>
</dbReference>
<dbReference type="RefSeq" id="WP_237868026.1">
    <property type="nucleotide sequence ID" value="NZ_JAKLTR010000001.1"/>
</dbReference>
<dbReference type="EMBL" id="JAKLTR010000001">
    <property type="protein sequence ID" value="MCG2612797.1"/>
    <property type="molecule type" value="Genomic_DNA"/>
</dbReference>
<name>A0ABS9KKG1_9BACT</name>
<dbReference type="GO" id="GO:0032259">
    <property type="term" value="P:methylation"/>
    <property type="evidence" value="ECO:0007669"/>
    <property type="project" value="UniProtKB-KW"/>
</dbReference>
<dbReference type="Gene3D" id="3.40.50.150">
    <property type="entry name" value="Vaccinia Virus protein VP39"/>
    <property type="match status" value="1"/>
</dbReference>
<dbReference type="InterPro" id="IPR029063">
    <property type="entry name" value="SAM-dependent_MTases_sf"/>
</dbReference>
<organism evidence="4 5">
    <name type="scientific">Terrimonas ginsenosidimutans</name>
    <dbReference type="NCBI Taxonomy" id="2908004"/>
    <lineage>
        <taxon>Bacteria</taxon>
        <taxon>Pseudomonadati</taxon>
        <taxon>Bacteroidota</taxon>
        <taxon>Chitinophagia</taxon>
        <taxon>Chitinophagales</taxon>
        <taxon>Chitinophagaceae</taxon>
        <taxon>Terrimonas</taxon>
    </lineage>
</organism>
<keyword evidence="5" id="KW-1185">Reference proteome</keyword>
<evidence type="ECO:0000256" key="1">
    <source>
        <dbReference type="ARBA" id="ARBA00022603"/>
    </source>
</evidence>
<reference evidence="4" key="1">
    <citation type="submission" date="2022-01" db="EMBL/GenBank/DDBJ databases">
        <authorList>
            <person name="Jo J.-H."/>
            <person name="Im W.-T."/>
        </authorList>
    </citation>
    <scope>NUCLEOTIDE SEQUENCE</scope>
    <source>
        <strain evidence="4">NA20</strain>
    </source>
</reference>
<sequence>MQISILQDEILRQEVFRPIHYLGSKYRILDFIEETVDKIDGSKGRVCDLFAGSCSVAFKLAHSRPVIAADVQEYSRVIGSALLLASPKPPDNIAAAFRSLERISELNHAIKPLVDYEENCLKQAVEKNVLPLCDLIEHGSVIAYQLQGSKASDELSTLLSDTIKRLKKANLFDGTQALAVKYFGGLYFSYHQASQIDSILYYISEVADQPVQNLLLASLLSTVSEAVNTVGKQFAQPLRAYNSDGHPKSGVAKAAFKDRTKDLFREFEKWVRRYSDVPSFSHSNLVRRSDYIETLDHLPSDTSLIYADPPYTRDHYSRFYHVLETLCLRDNPSVSKNTANGVTQISRGIYRSERHQSPFCIKSQAPVAFENLFKKSLQSDCQLLVSYSPFDESKKSHPRLLTLTDLLALAKKYYRNVEILSPGKFSHSKLNHSDKHLHSSDEAEVLIACLL</sequence>
<evidence type="ECO:0000313" key="4">
    <source>
        <dbReference type="EMBL" id="MCG2612797.1"/>
    </source>
</evidence>
<evidence type="ECO:0000256" key="2">
    <source>
        <dbReference type="ARBA" id="ARBA00022679"/>
    </source>
</evidence>